<feature type="transmembrane region" description="Helical" evidence="7">
    <location>
        <begin position="280"/>
        <end position="301"/>
    </location>
</feature>
<evidence type="ECO:0000256" key="4">
    <source>
        <dbReference type="ARBA" id="ARBA00022692"/>
    </source>
</evidence>
<keyword evidence="6 7" id="KW-0472">Membrane</keyword>
<evidence type="ECO:0000256" key="7">
    <source>
        <dbReference type="RuleBase" id="RU363032"/>
    </source>
</evidence>
<evidence type="ECO:0000256" key="3">
    <source>
        <dbReference type="ARBA" id="ARBA00022475"/>
    </source>
</evidence>
<feature type="transmembrane region" description="Helical" evidence="7">
    <location>
        <begin position="207"/>
        <end position="232"/>
    </location>
</feature>
<accession>A0A4R0ILS4</accession>
<comment type="caution">
    <text evidence="10">The sequence shown here is derived from an EMBL/GenBank/DDBJ whole genome shotgun (WGS) entry which is preliminary data.</text>
</comment>
<feature type="transmembrane region" description="Helical" evidence="7">
    <location>
        <begin position="40"/>
        <end position="63"/>
    </location>
</feature>
<protein>
    <submittedName>
        <fullName evidence="10">Carbohydrate ABC transporter permease</fullName>
    </submittedName>
</protein>
<evidence type="ECO:0000256" key="6">
    <source>
        <dbReference type="ARBA" id="ARBA00023136"/>
    </source>
</evidence>
<dbReference type="GO" id="GO:0005886">
    <property type="term" value="C:plasma membrane"/>
    <property type="evidence" value="ECO:0007669"/>
    <property type="project" value="UniProtKB-SubCell"/>
</dbReference>
<dbReference type="InterPro" id="IPR035906">
    <property type="entry name" value="MetI-like_sf"/>
</dbReference>
<dbReference type="AlphaFoldDB" id="A0A4R0ILS4"/>
<evidence type="ECO:0000313" key="10">
    <source>
        <dbReference type="EMBL" id="TCC33204.1"/>
    </source>
</evidence>
<dbReference type="PANTHER" id="PTHR43744">
    <property type="entry name" value="ABC TRANSPORTER PERMEASE PROTEIN MG189-RELATED-RELATED"/>
    <property type="match status" value="1"/>
</dbReference>
<dbReference type="InterPro" id="IPR000515">
    <property type="entry name" value="MetI-like"/>
</dbReference>
<organism evidence="10 11">
    <name type="scientific">Kribbella speibonae</name>
    <dbReference type="NCBI Taxonomy" id="1572660"/>
    <lineage>
        <taxon>Bacteria</taxon>
        <taxon>Bacillati</taxon>
        <taxon>Actinomycetota</taxon>
        <taxon>Actinomycetes</taxon>
        <taxon>Propionibacteriales</taxon>
        <taxon>Kribbellaceae</taxon>
        <taxon>Kribbella</taxon>
    </lineage>
</organism>
<dbReference type="RefSeq" id="WP_131499165.1">
    <property type="nucleotide sequence ID" value="NZ_SJKC01000005.1"/>
</dbReference>
<feature type="transmembrane region" description="Helical" evidence="7">
    <location>
        <begin position="99"/>
        <end position="123"/>
    </location>
</feature>
<sequence length="316" mass="34024">MTGLLETTAERRAQRNRRPASDDRPAWMGRQPRWATAARGVLLTVACLAVIVPFVAVVMTSLAPQRDISARGGLVLFTSEPSLAAYRAVLSGGVVTRALTVSVAVTAVGTVLSLACTIMLAYALSRPGSLLHKPILLMTLFTLLFNPGMIPMYLIVKQLGLIDNLAALILPVVVNAFNVIVMRSFFLELPGELTESAKIDGAGELRILTSIVLPLSKAVVAVVGLFYAVAYWNAFFSALLYLPSPEKWPLQLVLRTFVVNQTPLGTDELSASTESLPPQASIQMAILVMSVIPILIIYPFIQKHFSKGLLIGAVKG</sequence>
<comment type="subcellular location">
    <subcellularLocation>
        <location evidence="1 7">Cell membrane</location>
        <topology evidence="1 7">Multi-pass membrane protein</topology>
    </subcellularLocation>
</comment>
<keyword evidence="2 7" id="KW-0813">Transport</keyword>
<comment type="similarity">
    <text evidence="7">Belongs to the binding-protein-dependent transport system permease family.</text>
</comment>
<dbReference type="Pfam" id="PF00528">
    <property type="entry name" value="BPD_transp_1"/>
    <property type="match status" value="1"/>
</dbReference>
<keyword evidence="3" id="KW-1003">Cell membrane</keyword>
<evidence type="ECO:0000313" key="11">
    <source>
        <dbReference type="Proteomes" id="UP000294225"/>
    </source>
</evidence>
<reference evidence="10 11" key="1">
    <citation type="submission" date="2019-02" db="EMBL/GenBank/DDBJ databases">
        <title>Kribbella capetownensis sp. nov. and Kribbella speibonae sp. nov., isolated from soil.</title>
        <authorList>
            <person name="Curtis S.M."/>
            <person name="Norton I."/>
            <person name="Everest G.J."/>
            <person name="Meyers P.R."/>
        </authorList>
    </citation>
    <scope>NUCLEOTIDE SEQUENCE [LARGE SCALE GENOMIC DNA]</scope>
    <source>
        <strain evidence="10 11">YM55</strain>
    </source>
</reference>
<keyword evidence="4 7" id="KW-0812">Transmembrane</keyword>
<dbReference type="Proteomes" id="UP000294225">
    <property type="component" value="Unassembled WGS sequence"/>
</dbReference>
<evidence type="ECO:0000256" key="1">
    <source>
        <dbReference type="ARBA" id="ARBA00004651"/>
    </source>
</evidence>
<feature type="transmembrane region" description="Helical" evidence="7">
    <location>
        <begin position="135"/>
        <end position="156"/>
    </location>
</feature>
<dbReference type="PROSITE" id="PS50928">
    <property type="entry name" value="ABC_TM1"/>
    <property type="match status" value="1"/>
</dbReference>
<dbReference type="EMBL" id="SJKC01000005">
    <property type="protein sequence ID" value="TCC33204.1"/>
    <property type="molecule type" value="Genomic_DNA"/>
</dbReference>
<evidence type="ECO:0000256" key="5">
    <source>
        <dbReference type="ARBA" id="ARBA00022989"/>
    </source>
</evidence>
<dbReference type="SUPFAM" id="SSF161098">
    <property type="entry name" value="MetI-like"/>
    <property type="match status" value="1"/>
</dbReference>
<gene>
    <name evidence="10" type="ORF">E0H92_34230</name>
</gene>
<evidence type="ECO:0000256" key="8">
    <source>
        <dbReference type="SAM" id="MobiDB-lite"/>
    </source>
</evidence>
<evidence type="ECO:0000256" key="2">
    <source>
        <dbReference type="ARBA" id="ARBA00022448"/>
    </source>
</evidence>
<feature type="region of interest" description="Disordered" evidence="8">
    <location>
        <begin position="1"/>
        <end position="27"/>
    </location>
</feature>
<keyword evidence="5 7" id="KW-1133">Transmembrane helix</keyword>
<name>A0A4R0ILS4_9ACTN</name>
<proteinExistence type="inferred from homology"/>
<feature type="transmembrane region" description="Helical" evidence="7">
    <location>
        <begin position="168"/>
        <end position="186"/>
    </location>
</feature>
<dbReference type="Gene3D" id="1.10.3720.10">
    <property type="entry name" value="MetI-like"/>
    <property type="match status" value="1"/>
</dbReference>
<dbReference type="CDD" id="cd06261">
    <property type="entry name" value="TM_PBP2"/>
    <property type="match status" value="1"/>
</dbReference>
<dbReference type="PANTHER" id="PTHR43744:SF9">
    <property type="entry name" value="POLYGALACTURONAN_RHAMNOGALACTURONAN TRANSPORT SYSTEM PERMEASE PROTEIN YTCP"/>
    <property type="match status" value="1"/>
</dbReference>
<feature type="compositionally biased region" description="Basic and acidic residues" evidence="8">
    <location>
        <begin position="8"/>
        <end position="25"/>
    </location>
</feature>
<feature type="domain" description="ABC transmembrane type-1" evidence="9">
    <location>
        <begin position="99"/>
        <end position="297"/>
    </location>
</feature>
<evidence type="ECO:0000259" key="9">
    <source>
        <dbReference type="PROSITE" id="PS50928"/>
    </source>
</evidence>
<dbReference type="GO" id="GO:0055085">
    <property type="term" value="P:transmembrane transport"/>
    <property type="evidence" value="ECO:0007669"/>
    <property type="project" value="InterPro"/>
</dbReference>